<evidence type="ECO:0008006" key="2">
    <source>
        <dbReference type="Google" id="ProtNLM"/>
    </source>
</evidence>
<dbReference type="EMBL" id="DTAU01000030">
    <property type="protein sequence ID" value="HFQ78317.1"/>
    <property type="molecule type" value="Genomic_DNA"/>
</dbReference>
<sequence length="470" mass="54809">MEIDLDKLARWLKRARWWPKDREVVSILDHEFYRDGEYLILLIVDDNGYRYFVPLKKMHKDIHVSVPLEINGDIYVEADLVEPFLLRARNIIDCEHLYILPKCIFNKVELLTDSSNVVTIASSDKEGCRIVMKSYRLVSTDRIELKIARYLMAKGFRYIPKMYSVCRYRGYTIGLSLEYVEGVNGGLPFYESLLNLLRRGIESHIHDLDYSVGRTIAELHKVFALSDDTFFSSEPFTVEDTELWGKRLEEIANMLLHNLDTLHTEDRVDGFWIEVVDKRIPVWIDRAFNAFAIFSETKKILCHSDLHLGQIVYSGNRGFTIVDFEGEPLFLSRDGYLKSHGFRDIASLIRSLDYILFAGVKEVYGMDIDSIAKKLAKYGWGEARKWRDAHASSIVMSYIHNLARESLLEIVLGFRSIPRDLYRYITPWYIYRVFYEALYESIYRPHNLPIPLHVLIWDPEDMVMGIGGGI</sequence>
<proteinExistence type="predicted"/>
<accession>A0A832A9U2</accession>
<protein>
    <recommendedName>
        <fullName evidence="2">Aminoglycoside phosphotransferase domain-containing protein</fullName>
    </recommendedName>
</protein>
<dbReference type="Gene3D" id="3.90.1200.10">
    <property type="match status" value="1"/>
</dbReference>
<name>A0A832A9U2_9CREN</name>
<gene>
    <name evidence="1" type="ORF">ENT99_01260</name>
</gene>
<organism evidence="1">
    <name type="scientific">Ignisphaera aggregans</name>
    <dbReference type="NCBI Taxonomy" id="334771"/>
    <lineage>
        <taxon>Archaea</taxon>
        <taxon>Thermoproteota</taxon>
        <taxon>Thermoprotei</taxon>
        <taxon>Desulfurococcales</taxon>
        <taxon>Desulfurococcaceae</taxon>
        <taxon>Ignisphaera</taxon>
    </lineage>
</organism>
<reference evidence="1" key="1">
    <citation type="journal article" date="2020" name="mSystems">
        <title>Genome- and Community-Level Interaction Insights into Carbon Utilization and Element Cycling Functions of Hydrothermarchaeota in Hydrothermal Sediment.</title>
        <authorList>
            <person name="Zhou Z."/>
            <person name="Liu Y."/>
            <person name="Xu W."/>
            <person name="Pan J."/>
            <person name="Luo Z.H."/>
            <person name="Li M."/>
        </authorList>
    </citation>
    <scope>NUCLEOTIDE SEQUENCE</scope>
    <source>
        <strain evidence="1">SpSt-629</strain>
    </source>
</reference>
<evidence type="ECO:0000313" key="1">
    <source>
        <dbReference type="EMBL" id="HFQ78317.1"/>
    </source>
</evidence>
<dbReference type="AlphaFoldDB" id="A0A832A9U2"/>
<comment type="caution">
    <text evidence="1">The sequence shown here is derived from an EMBL/GenBank/DDBJ whole genome shotgun (WGS) entry which is preliminary data.</text>
</comment>
<dbReference type="InterPro" id="IPR011009">
    <property type="entry name" value="Kinase-like_dom_sf"/>
</dbReference>
<dbReference type="SUPFAM" id="SSF56112">
    <property type="entry name" value="Protein kinase-like (PK-like)"/>
    <property type="match status" value="1"/>
</dbReference>